<proteinExistence type="predicted"/>
<accession>A0ACB8D2R8</accession>
<sequence length="276" mass="30373">MSATLTPRIMAQRLALTGLTLTLALMVQATFTRTSFVRLRDAGSLRPTAAYDVDRKRALLEGPFHRVPVQQLSLTSPINDPAPCSILASYSALSRLYKDYATITWTVNGRLLKNLIDRSALSTVRNDGPVKVSKIAINQLDTLPSDNGKFVTKATIALGSIFEDTCMSNAQCEPSRASCNEDCYLTSHPSPGRRPRLALRLLRAMRLRPAERRLHGPSDQRLCSRVCPLAGPQDLRQATDHRRKRIGQPCKANSECHTAGAACLKDVCACASHRYT</sequence>
<evidence type="ECO:0000313" key="1">
    <source>
        <dbReference type="EMBL" id="KAH7958674.1"/>
    </source>
</evidence>
<protein>
    <submittedName>
        <fullName evidence="1">Uncharacterized protein</fullName>
    </submittedName>
</protein>
<organism evidence="1 2">
    <name type="scientific">Dermacentor silvarum</name>
    <name type="common">Tick</name>
    <dbReference type="NCBI Taxonomy" id="543639"/>
    <lineage>
        <taxon>Eukaryota</taxon>
        <taxon>Metazoa</taxon>
        <taxon>Ecdysozoa</taxon>
        <taxon>Arthropoda</taxon>
        <taxon>Chelicerata</taxon>
        <taxon>Arachnida</taxon>
        <taxon>Acari</taxon>
        <taxon>Parasitiformes</taxon>
        <taxon>Ixodida</taxon>
        <taxon>Ixodoidea</taxon>
        <taxon>Ixodidae</taxon>
        <taxon>Rhipicephalinae</taxon>
        <taxon>Dermacentor</taxon>
    </lineage>
</organism>
<comment type="caution">
    <text evidence="1">The sequence shown here is derived from an EMBL/GenBank/DDBJ whole genome shotgun (WGS) entry which is preliminary data.</text>
</comment>
<evidence type="ECO:0000313" key="2">
    <source>
        <dbReference type="Proteomes" id="UP000821865"/>
    </source>
</evidence>
<keyword evidence="2" id="KW-1185">Reference proteome</keyword>
<name>A0ACB8D2R8_DERSI</name>
<dbReference type="EMBL" id="CM023472">
    <property type="protein sequence ID" value="KAH7958674.1"/>
    <property type="molecule type" value="Genomic_DNA"/>
</dbReference>
<reference evidence="1" key="1">
    <citation type="submission" date="2020-05" db="EMBL/GenBank/DDBJ databases">
        <title>Large-scale comparative analyses of tick genomes elucidate their genetic diversity and vector capacities.</title>
        <authorList>
            <person name="Jia N."/>
            <person name="Wang J."/>
            <person name="Shi W."/>
            <person name="Du L."/>
            <person name="Sun Y."/>
            <person name="Zhan W."/>
            <person name="Jiang J."/>
            <person name="Wang Q."/>
            <person name="Zhang B."/>
            <person name="Ji P."/>
            <person name="Sakyi L.B."/>
            <person name="Cui X."/>
            <person name="Yuan T."/>
            <person name="Jiang B."/>
            <person name="Yang W."/>
            <person name="Lam T.T.-Y."/>
            <person name="Chang Q."/>
            <person name="Ding S."/>
            <person name="Wang X."/>
            <person name="Zhu J."/>
            <person name="Ruan X."/>
            <person name="Zhao L."/>
            <person name="Wei J."/>
            <person name="Que T."/>
            <person name="Du C."/>
            <person name="Cheng J."/>
            <person name="Dai P."/>
            <person name="Han X."/>
            <person name="Huang E."/>
            <person name="Gao Y."/>
            <person name="Liu J."/>
            <person name="Shao H."/>
            <person name="Ye R."/>
            <person name="Li L."/>
            <person name="Wei W."/>
            <person name="Wang X."/>
            <person name="Wang C."/>
            <person name="Yang T."/>
            <person name="Huo Q."/>
            <person name="Li W."/>
            <person name="Guo W."/>
            <person name="Chen H."/>
            <person name="Zhou L."/>
            <person name="Ni X."/>
            <person name="Tian J."/>
            <person name="Zhou Y."/>
            <person name="Sheng Y."/>
            <person name="Liu T."/>
            <person name="Pan Y."/>
            <person name="Xia L."/>
            <person name="Li J."/>
            <person name="Zhao F."/>
            <person name="Cao W."/>
        </authorList>
    </citation>
    <scope>NUCLEOTIDE SEQUENCE</scope>
    <source>
        <strain evidence="1">Dsil-2018</strain>
    </source>
</reference>
<gene>
    <name evidence="1" type="ORF">HPB49_004138</name>
</gene>
<dbReference type="Proteomes" id="UP000821865">
    <property type="component" value="Chromosome 3"/>
</dbReference>